<evidence type="ECO:0000313" key="3">
    <source>
        <dbReference type="Proteomes" id="UP001201980"/>
    </source>
</evidence>
<name>A0AAD5WT85_9PEZI</name>
<proteinExistence type="predicted"/>
<gene>
    <name evidence="2" type="ORF">MKZ38_009909</name>
</gene>
<evidence type="ECO:0000256" key="1">
    <source>
        <dbReference type="SAM" id="MobiDB-lite"/>
    </source>
</evidence>
<dbReference type="Proteomes" id="UP001201980">
    <property type="component" value="Unassembled WGS sequence"/>
</dbReference>
<evidence type="ECO:0000313" key="2">
    <source>
        <dbReference type="EMBL" id="KAJ2903424.1"/>
    </source>
</evidence>
<feature type="region of interest" description="Disordered" evidence="1">
    <location>
        <begin position="1"/>
        <end position="31"/>
    </location>
</feature>
<dbReference type="AlphaFoldDB" id="A0AAD5WT85"/>
<feature type="region of interest" description="Disordered" evidence="1">
    <location>
        <begin position="45"/>
        <end position="79"/>
    </location>
</feature>
<comment type="caution">
    <text evidence="2">The sequence shown here is derived from an EMBL/GenBank/DDBJ whole genome shotgun (WGS) entry which is preliminary data.</text>
</comment>
<accession>A0AAD5WT85</accession>
<reference evidence="2" key="1">
    <citation type="submission" date="2022-07" db="EMBL/GenBank/DDBJ databases">
        <title>Draft genome sequence of Zalerion maritima ATCC 34329, a (micro)plastics degrading marine fungus.</title>
        <authorList>
            <person name="Paco A."/>
            <person name="Goncalves M.F.M."/>
            <person name="Rocha-Santos T.A.P."/>
            <person name="Alves A."/>
        </authorList>
    </citation>
    <scope>NUCLEOTIDE SEQUENCE</scope>
    <source>
        <strain evidence="2">ATCC 34329</strain>
    </source>
</reference>
<sequence>MPMRPGKPVVDLESSDLDIEPPVKTEDGSESINARIQRLQYEEAKAKRASQSRTQAIFDLQKQKAKEKRRKEQEKLKQK</sequence>
<dbReference type="EMBL" id="JAKWBI020000081">
    <property type="protein sequence ID" value="KAJ2903424.1"/>
    <property type="molecule type" value="Genomic_DNA"/>
</dbReference>
<protein>
    <submittedName>
        <fullName evidence="2">Uncharacterized protein</fullName>
    </submittedName>
</protein>
<keyword evidence="3" id="KW-1185">Reference proteome</keyword>
<feature type="compositionally biased region" description="Basic and acidic residues" evidence="1">
    <location>
        <begin position="70"/>
        <end position="79"/>
    </location>
</feature>
<organism evidence="2 3">
    <name type="scientific">Zalerion maritima</name>
    <dbReference type="NCBI Taxonomy" id="339359"/>
    <lineage>
        <taxon>Eukaryota</taxon>
        <taxon>Fungi</taxon>
        <taxon>Dikarya</taxon>
        <taxon>Ascomycota</taxon>
        <taxon>Pezizomycotina</taxon>
        <taxon>Sordariomycetes</taxon>
        <taxon>Lulworthiomycetidae</taxon>
        <taxon>Lulworthiales</taxon>
        <taxon>Lulworthiaceae</taxon>
        <taxon>Zalerion</taxon>
    </lineage>
</organism>